<dbReference type="AlphaFoldDB" id="A0A2K3M101"/>
<gene>
    <name evidence="1" type="ORF">L195_g040527</name>
</gene>
<reference evidence="1 2" key="1">
    <citation type="journal article" date="2014" name="Am. J. Bot.">
        <title>Genome assembly and annotation for red clover (Trifolium pratense; Fabaceae).</title>
        <authorList>
            <person name="Istvanek J."/>
            <person name="Jaros M."/>
            <person name="Krenek A."/>
            <person name="Repkova J."/>
        </authorList>
    </citation>
    <scope>NUCLEOTIDE SEQUENCE [LARGE SCALE GENOMIC DNA]</scope>
    <source>
        <strain evidence="2">cv. Tatra</strain>
        <tissue evidence="1">Young leaves</tissue>
    </source>
</reference>
<sequence length="140" mass="16248">MFAFSSCSGFSSSYLNRGLGQHMSPIEFLSVLKYRPMISLFPANEVCPVCRKACLDRFVEHAFHCRELPDYKYRHDFVRNIIFYVFKRDRVSMKKEAFVNFLTDPLERRSTQRSSDVLVYGWVGGKHACVNLTGVFPLMS</sequence>
<dbReference type="PANTHER" id="PTHR48462">
    <property type="entry name" value="PROTEIN, PUTATIVE-RELATED"/>
    <property type="match status" value="1"/>
</dbReference>
<accession>A0A2K3M101</accession>
<reference evidence="1 2" key="2">
    <citation type="journal article" date="2017" name="Front. Plant Sci.">
        <title>Gene Classification and Mining of Molecular Markers Useful in Red Clover (Trifolium pratense) Breeding.</title>
        <authorList>
            <person name="Istvanek J."/>
            <person name="Dluhosova J."/>
            <person name="Dluhos P."/>
            <person name="Patkova L."/>
            <person name="Nedelnik J."/>
            <person name="Repkova J."/>
        </authorList>
    </citation>
    <scope>NUCLEOTIDE SEQUENCE [LARGE SCALE GENOMIC DNA]</scope>
    <source>
        <strain evidence="2">cv. Tatra</strain>
        <tissue evidence="1">Young leaves</tissue>
    </source>
</reference>
<dbReference type="PANTHER" id="PTHR48462:SF1">
    <property type="entry name" value="PROTEIN, PUTATIVE-RELATED"/>
    <property type="match status" value="1"/>
</dbReference>
<dbReference type="Proteomes" id="UP000236291">
    <property type="component" value="Unassembled WGS sequence"/>
</dbReference>
<protein>
    <submittedName>
        <fullName evidence="1">Auxilin-like protein</fullName>
    </submittedName>
</protein>
<proteinExistence type="predicted"/>
<name>A0A2K3M101_TRIPR</name>
<evidence type="ECO:0000313" key="2">
    <source>
        <dbReference type="Proteomes" id="UP000236291"/>
    </source>
</evidence>
<comment type="caution">
    <text evidence="1">The sequence shown here is derived from an EMBL/GenBank/DDBJ whole genome shotgun (WGS) entry which is preliminary data.</text>
</comment>
<organism evidence="1 2">
    <name type="scientific">Trifolium pratense</name>
    <name type="common">Red clover</name>
    <dbReference type="NCBI Taxonomy" id="57577"/>
    <lineage>
        <taxon>Eukaryota</taxon>
        <taxon>Viridiplantae</taxon>
        <taxon>Streptophyta</taxon>
        <taxon>Embryophyta</taxon>
        <taxon>Tracheophyta</taxon>
        <taxon>Spermatophyta</taxon>
        <taxon>Magnoliopsida</taxon>
        <taxon>eudicotyledons</taxon>
        <taxon>Gunneridae</taxon>
        <taxon>Pentapetalae</taxon>
        <taxon>rosids</taxon>
        <taxon>fabids</taxon>
        <taxon>Fabales</taxon>
        <taxon>Fabaceae</taxon>
        <taxon>Papilionoideae</taxon>
        <taxon>50 kb inversion clade</taxon>
        <taxon>NPAAA clade</taxon>
        <taxon>Hologalegina</taxon>
        <taxon>IRL clade</taxon>
        <taxon>Trifolieae</taxon>
        <taxon>Trifolium</taxon>
    </lineage>
</organism>
<evidence type="ECO:0000313" key="1">
    <source>
        <dbReference type="EMBL" id="PNX84466.1"/>
    </source>
</evidence>
<dbReference type="EMBL" id="ASHM01046418">
    <property type="protein sequence ID" value="PNX84466.1"/>
    <property type="molecule type" value="Genomic_DNA"/>
</dbReference>